<dbReference type="PANTHER" id="PTHR33103">
    <property type="entry name" value="OS01G0153900 PROTEIN"/>
    <property type="match status" value="1"/>
</dbReference>
<evidence type="ECO:0000313" key="2">
    <source>
        <dbReference type="Proteomes" id="UP001341840"/>
    </source>
</evidence>
<accession>A0ABU6V236</accession>
<dbReference type="EMBL" id="JASCZI010151038">
    <property type="protein sequence ID" value="MED6167334.1"/>
    <property type="molecule type" value="Genomic_DNA"/>
</dbReference>
<evidence type="ECO:0008006" key="3">
    <source>
        <dbReference type="Google" id="ProtNLM"/>
    </source>
</evidence>
<dbReference type="PANTHER" id="PTHR33103:SF93">
    <property type="entry name" value="DUF674 FAMILY PROTEIN"/>
    <property type="match status" value="1"/>
</dbReference>
<name>A0ABU6V236_9FABA</name>
<sequence>MASNVVPKEEEQTFTLRLLVDREKNRVVVAEASRDFVDTLFSFLTIPLGTIIRLISKNNHHDQQPQHGCVNNLYRSVENSGDKVFWNPICKRMLLRPRNSSESLCKKLKLNVDDTEPTRFFMCSSKCSIRDSTLLSTFSGANCLKCGKLMDRETKLLEDSGEVRHQHGQDGVFLKGEARYIVSDDLKVLRNFPGNLMKELVKLGYTDFNNLSEMSRVVGFKEILELMKKALTSTSPLSDVFLESEESKLLYSFSPKVPGNSTNSHITIKVFARKSMKKIMYAEAEEDFVDFLFSFLTAPIGSTMKLLDGNASLGCMNYLYKSVKDFSDLWFVGNSNAILLHPSVAPKFGCRNSLRLFSEKRAPTYYYGSKTGNDAISSDFFNGSSMMMFEPRSSDGINTQGFVRRPSLFVVG</sequence>
<evidence type="ECO:0000313" key="1">
    <source>
        <dbReference type="EMBL" id="MED6167334.1"/>
    </source>
</evidence>
<comment type="caution">
    <text evidence="1">The sequence shown here is derived from an EMBL/GenBank/DDBJ whole genome shotgun (WGS) entry which is preliminary data.</text>
</comment>
<keyword evidence="2" id="KW-1185">Reference proteome</keyword>
<gene>
    <name evidence="1" type="ORF">PIB30_001757</name>
</gene>
<dbReference type="Pfam" id="PF05056">
    <property type="entry name" value="DUF674"/>
    <property type="match status" value="1"/>
</dbReference>
<dbReference type="InterPro" id="IPR007750">
    <property type="entry name" value="DUF674"/>
</dbReference>
<protein>
    <recommendedName>
        <fullName evidence="3">DUF674 family protein</fullName>
    </recommendedName>
</protein>
<reference evidence="1 2" key="1">
    <citation type="journal article" date="2023" name="Plants (Basel)">
        <title>Bridging the Gap: Combining Genomics and Transcriptomics Approaches to Understand Stylosanthes scabra, an Orphan Legume from the Brazilian Caatinga.</title>
        <authorList>
            <person name="Ferreira-Neto J.R.C."/>
            <person name="da Silva M.D."/>
            <person name="Binneck E."/>
            <person name="de Melo N.F."/>
            <person name="da Silva R.H."/>
            <person name="de Melo A.L.T.M."/>
            <person name="Pandolfi V."/>
            <person name="Bustamante F.O."/>
            <person name="Brasileiro-Vidal A.C."/>
            <person name="Benko-Iseppon A.M."/>
        </authorList>
    </citation>
    <scope>NUCLEOTIDE SEQUENCE [LARGE SCALE GENOMIC DNA]</scope>
    <source>
        <tissue evidence="1">Leaves</tissue>
    </source>
</reference>
<dbReference type="Proteomes" id="UP001341840">
    <property type="component" value="Unassembled WGS sequence"/>
</dbReference>
<organism evidence="1 2">
    <name type="scientific">Stylosanthes scabra</name>
    <dbReference type="NCBI Taxonomy" id="79078"/>
    <lineage>
        <taxon>Eukaryota</taxon>
        <taxon>Viridiplantae</taxon>
        <taxon>Streptophyta</taxon>
        <taxon>Embryophyta</taxon>
        <taxon>Tracheophyta</taxon>
        <taxon>Spermatophyta</taxon>
        <taxon>Magnoliopsida</taxon>
        <taxon>eudicotyledons</taxon>
        <taxon>Gunneridae</taxon>
        <taxon>Pentapetalae</taxon>
        <taxon>rosids</taxon>
        <taxon>fabids</taxon>
        <taxon>Fabales</taxon>
        <taxon>Fabaceae</taxon>
        <taxon>Papilionoideae</taxon>
        <taxon>50 kb inversion clade</taxon>
        <taxon>dalbergioids sensu lato</taxon>
        <taxon>Dalbergieae</taxon>
        <taxon>Pterocarpus clade</taxon>
        <taxon>Stylosanthes</taxon>
    </lineage>
</organism>
<proteinExistence type="predicted"/>